<accession>A0A409YAU3</accession>
<reference evidence="4 5" key="1">
    <citation type="journal article" date="2018" name="Evol. Lett.">
        <title>Horizontal gene cluster transfer increased hallucinogenic mushroom diversity.</title>
        <authorList>
            <person name="Reynolds H.T."/>
            <person name="Vijayakumar V."/>
            <person name="Gluck-Thaler E."/>
            <person name="Korotkin H.B."/>
            <person name="Matheny P.B."/>
            <person name="Slot J.C."/>
        </authorList>
    </citation>
    <scope>NUCLEOTIDE SEQUENCE [LARGE SCALE GENOMIC DNA]</scope>
    <source>
        <strain evidence="4 5">2629</strain>
    </source>
</reference>
<dbReference type="Pfam" id="PF08881">
    <property type="entry name" value="CVNH"/>
    <property type="match status" value="1"/>
</dbReference>
<dbReference type="EMBL" id="NHTK01001331">
    <property type="protein sequence ID" value="PPR00135.1"/>
    <property type="molecule type" value="Genomic_DNA"/>
</dbReference>
<comment type="caution">
    <text evidence="4">The sequence shown here is derived from an EMBL/GenBank/DDBJ whole genome shotgun (WGS) entry which is preliminary data.</text>
</comment>
<gene>
    <name evidence="4" type="ORF">CVT24_008937</name>
</gene>
<feature type="transmembrane region" description="Helical" evidence="1">
    <location>
        <begin position="115"/>
        <end position="133"/>
    </location>
</feature>
<keyword evidence="1" id="KW-0472">Membrane</keyword>
<name>A0A409YAU3_9AGAR</name>
<sequence length="168" mass="17794">MQFLLIALATTTATLFLAVNAQGDFTLSCSNWFIDSNHFLRATCNNGQNIGITSSLDLNACVGIGSGSNLACVPNGNYAALGGCTGCGIRTGAFMTCGCPGAVRTVDLGEGHLRLRPWTAIVMSVLILIILCFQMHASKTPMDFLTAPSSPCYRYYVDDVFPAPKANV</sequence>
<evidence type="ECO:0000256" key="1">
    <source>
        <dbReference type="SAM" id="Phobius"/>
    </source>
</evidence>
<feature type="domain" description="Cyanovirin-N" evidence="3">
    <location>
        <begin position="25"/>
        <end position="90"/>
    </location>
</feature>
<dbReference type="InterPro" id="IPR036673">
    <property type="entry name" value="Cyanovirin-N_sf"/>
</dbReference>
<feature type="chain" id="PRO_5019555072" description="Cyanovirin-N domain-containing protein" evidence="2">
    <location>
        <begin position="22"/>
        <end position="168"/>
    </location>
</feature>
<proteinExistence type="predicted"/>
<dbReference type="Proteomes" id="UP000284842">
    <property type="component" value="Unassembled WGS sequence"/>
</dbReference>
<dbReference type="OrthoDB" id="3068152at2759"/>
<evidence type="ECO:0000256" key="2">
    <source>
        <dbReference type="SAM" id="SignalP"/>
    </source>
</evidence>
<evidence type="ECO:0000313" key="5">
    <source>
        <dbReference type="Proteomes" id="UP000284842"/>
    </source>
</evidence>
<organism evidence="4 5">
    <name type="scientific">Panaeolus cyanescens</name>
    <dbReference type="NCBI Taxonomy" id="181874"/>
    <lineage>
        <taxon>Eukaryota</taxon>
        <taxon>Fungi</taxon>
        <taxon>Dikarya</taxon>
        <taxon>Basidiomycota</taxon>
        <taxon>Agaricomycotina</taxon>
        <taxon>Agaricomycetes</taxon>
        <taxon>Agaricomycetidae</taxon>
        <taxon>Agaricales</taxon>
        <taxon>Agaricineae</taxon>
        <taxon>Galeropsidaceae</taxon>
        <taxon>Panaeolus</taxon>
    </lineage>
</organism>
<keyword evidence="2" id="KW-0732">Signal</keyword>
<dbReference type="Gene3D" id="2.30.60.10">
    <property type="entry name" value="Cyanovirin-N"/>
    <property type="match status" value="1"/>
</dbReference>
<dbReference type="InterPro" id="IPR011058">
    <property type="entry name" value="Cyanovirin-N"/>
</dbReference>
<keyword evidence="1" id="KW-0812">Transmembrane</keyword>
<evidence type="ECO:0000259" key="3">
    <source>
        <dbReference type="Pfam" id="PF08881"/>
    </source>
</evidence>
<dbReference type="InParanoid" id="A0A409YAU3"/>
<protein>
    <recommendedName>
        <fullName evidence="3">Cyanovirin-N domain-containing protein</fullName>
    </recommendedName>
</protein>
<keyword evidence="5" id="KW-1185">Reference proteome</keyword>
<keyword evidence="1" id="KW-1133">Transmembrane helix</keyword>
<evidence type="ECO:0000313" key="4">
    <source>
        <dbReference type="EMBL" id="PPR00135.1"/>
    </source>
</evidence>
<feature type="signal peptide" evidence="2">
    <location>
        <begin position="1"/>
        <end position="21"/>
    </location>
</feature>
<dbReference type="AlphaFoldDB" id="A0A409YAU3"/>
<dbReference type="SUPFAM" id="SSF51322">
    <property type="entry name" value="Cyanovirin-N"/>
    <property type="match status" value="1"/>
</dbReference>